<protein>
    <submittedName>
        <fullName evidence="3">Uncharacterized protein</fullName>
    </submittedName>
</protein>
<keyword evidence="2" id="KW-1133">Transmembrane helix</keyword>
<evidence type="ECO:0000313" key="4">
    <source>
        <dbReference type="Proteomes" id="UP000305196"/>
    </source>
</evidence>
<reference evidence="3 4" key="1">
    <citation type="submission" date="2016-07" db="EMBL/GenBank/DDBJ databases">
        <authorList>
            <consortium name="Pathogen Informatics"/>
        </authorList>
    </citation>
    <scope>NUCLEOTIDE SEQUENCE [LARGE SCALE GENOMIC DNA]</scope>
</reference>
<evidence type="ECO:0000313" key="3">
    <source>
        <dbReference type="EMBL" id="SCO75407.1"/>
    </source>
</evidence>
<feature type="compositionally biased region" description="Polar residues" evidence="1">
    <location>
        <begin position="316"/>
        <end position="326"/>
    </location>
</feature>
<feature type="compositionally biased region" description="Low complexity" evidence="1">
    <location>
        <begin position="111"/>
        <end position="150"/>
    </location>
</feature>
<proteinExistence type="predicted"/>
<organism evidence="3 4">
    <name type="scientific">Plasmodium vivax</name>
    <name type="common">malaria parasite P. vivax</name>
    <dbReference type="NCBI Taxonomy" id="5855"/>
    <lineage>
        <taxon>Eukaryota</taxon>
        <taxon>Sar</taxon>
        <taxon>Alveolata</taxon>
        <taxon>Apicomplexa</taxon>
        <taxon>Aconoidasida</taxon>
        <taxon>Haemosporida</taxon>
        <taxon>Plasmodiidae</taxon>
        <taxon>Plasmodium</taxon>
        <taxon>Plasmodium (Plasmodium)</taxon>
    </lineage>
</organism>
<dbReference type="VEuPathDB" id="PlasmoDB:PVX_123455"/>
<feature type="region of interest" description="Disordered" evidence="1">
    <location>
        <begin position="468"/>
        <end position="505"/>
    </location>
</feature>
<keyword evidence="2" id="KW-0472">Membrane</keyword>
<dbReference type="AlphaFoldDB" id="A0A1G4HKA6"/>
<evidence type="ECO:0000256" key="2">
    <source>
        <dbReference type="SAM" id="Phobius"/>
    </source>
</evidence>
<feature type="transmembrane region" description="Helical" evidence="2">
    <location>
        <begin position="581"/>
        <end position="598"/>
    </location>
</feature>
<keyword evidence="2" id="KW-0812">Transmembrane</keyword>
<evidence type="ECO:0000256" key="1">
    <source>
        <dbReference type="SAM" id="MobiDB-lite"/>
    </source>
</evidence>
<sequence>MEGESKVKDDESKEEQTRIYKILLLTYARRLSKYQDQIKNIYFHNNIISAIKDETGDYYLSENVSSQHYFIDTLIKSNENQGFLKSIQLIESKGDKGEHKVSGEPSGEAPSGNAESSNNGSNGSNGTNGSNGSNNNAEGNNEGVNNEASGTNQTNQRTHFNNYIMDIMERFHLFLLLKILFVLFLFEASSKMYFIVSGLFILYNRGFFDLLISNFNFMSSNESIEQVLRRLSESRNLNNTLVSEHTAQMGNLDEGAHPISQQEGGIVDENNSHHLTCGLQFMHNERDAEEELDNGAVAQGEENSTDNKTNKREEASSSGLHPMNSINDEAAPVHAAWNEGDPADAEDNEFVSDLYDEFNYQLNDDNSKEAHQSGNNGSAKCGEKDKKKSFPFFKKKKIDQTTHGTELNVKSNSYEEFNSSVNLNEKGDSSYLDDVTDELFREMGAANSGDVNSVDAGNLLCAGVRRRKNVSSADQKGGNNDDLNCDSSNARNDSPSNTRNNNKMYFHDSSTTFNNLLNNSMSEFVNSDCDDSENNIDSGQSYCSNSSASKKKKDAPQSTPEEGDNNTSMNARRKPTKFEKYIYQSVVMFFMTLLPWWVPDVAYLED</sequence>
<gene>
    <name evidence="3" type="ORF">PVC01_140039800</name>
</gene>
<feature type="region of interest" description="Disordered" evidence="1">
    <location>
        <begin position="536"/>
        <end position="572"/>
    </location>
</feature>
<feature type="region of interest" description="Disordered" evidence="1">
    <location>
        <begin position="298"/>
        <end position="326"/>
    </location>
</feature>
<feature type="compositionally biased region" description="Polar residues" evidence="1">
    <location>
        <begin position="556"/>
        <end position="570"/>
    </location>
</feature>
<name>A0A1G4HKA6_PLAVI</name>
<dbReference type="EMBL" id="LT615269">
    <property type="protein sequence ID" value="SCO75407.1"/>
    <property type="molecule type" value="Genomic_DNA"/>
</dbReference>
<dbReference type="VEuPathDB" id="PlasmoDB:PVPAM_140042100"/>
<dbReference type="VEuPathDB" id="PlasmoDB:PVW1_140040400"/>
<accession>A0A1G4HKA6</accession>
<dbReference type="Proteomes" id="UP000305196">
    <property type="component" value="Chromosome 14"/>
</dbReference>
<dbReference type="VEuPathDB" id="PlasmoDB:PVP01_1434200"/>
<feature type="region of interest" description="Disordered" evidence="1">
    <location>
        <begin position="94"/>
        <end position="154"/>
    </location>
</feature>
<feature type="region of interest" description="Disordered" evidence="1">
    <location>
        <begin position="365"/>
        <end position="384"/>
    </location>
</feature>
<feature type="compositionally biased region" description="Polar residues" evidence="1">
    <location>
        <begin position="470"/>
        <end position="503"/>
    </location>
</feature>